<evidence type="ECO:0000313" key="2">
    <source>
        <dbReference type="EMBL" id="CAD7647341.1"/>
    </source>
</evidence>
<feature type="compositionally biased region" description="Low complexity" evidence="1">
    <location>
        <begin position="92"/>
        <end position="108"/>
    </location>
</feature>
<dbReference type="EMBL" id="OC894173">
    <property type="protein sequence ID" value="CAD7647341.1"/>
    <property type="molecule type" value="Genomic_DNA"/>
</dbReference>
<dbReference type="Proteomes" id="UP000759131">
    <property type="component" value="Unassembled WGS sequence"/>
</dbReference>
<reference evidence="2" key="1">
    <citation type="submission" date="2020-11" db="EMBL/GenBank/DDBJ databases">
        <authorList>
            <person name="Tran Van P."/>
        </authorList>
    </citation>
    <scope>NUCLEOTIDE SEQUENCE</scope>
</reference>
<accession>A0A7R9QIZ5</accession>
<proteinExistence type="predicted"/>
<gene>
    <name evidence="2" type="ORF">OSB1V03_LOCUS21395</name>
</gene>
<sequence length="126" mass="14016">MTQSLIAPNIITEESDLQRVPSAPSLKDCLYFVPKCELFYSPAFKRKTYERLPILNDPTLTRRMRTATLSSSGNSLSNSSSNQPLTYVSRQLSTDLSSDTTPPVSPSVQRRNRETAGNVFSRLTNG</sequence>
<protein>
    <submittedName>
        <fullName evidence="2">Uncharacterized protein</fullName>
    </submittedName>
</protein>
<feature type="region of interest" description="Disordered" evidence="1">
    <location>
        <begin position="67"/>
        <end position="126"/>
    </location>
</feature>
<name>A0A7R9QIZ5_9ACAR</name>
<evidence type="ECO:0000313" key="3">
    <source>
        <dbReference type="Proteomes" id="UP000759131"/>
    </source>
</evidence>
<keyword evidence="3" id="KW-1185">Reference proteome</keyword>
<feature type="non-terminal residue" evidence="2">
    <location>
        <position position="1"/>
    </location>
</feature>
<dbReference type="AlphaFoldDB" id="A0A7R9QIZ5"/>
<dbReference type="EMBL" id="CAJPIZ010039598">
    <property type="protein sequence ID" value="CAG2121449.1"/>
    <property type="molecule type" value="Genomic_DNA"/>
</dbReference>
<organism evidence="2">
    <name type="scientific">Medioppia subpectinata</name>
    <dbReference type="NCBI Taxonomy" id="1979941"/>
    <lineage>
        <taxon>Eukaryota</taxon>
        <taxon>Metazoa</taxon>
        <taxon>Ecdysozoa</taxon>
        <taxon>Arthropoda</taxon>
        <taxon>Chelicerata</taxon>
        <taxon>Arachnida</taxon>
        <taxon>Acari</taxon>
        <taxon>Acariformes</taxon>
        <taxon>Sarcoptiformes</taxon>
        <taxon>Oribatida</taxon>
        <taxon>Brachypylina</taxon>
        <taxon>Oppioidea</taxon>
        <taxon>Oppiidae</taxon>
        <taxon>Medioppia</taxon>
    </lineage>
</organism>
<feature type="compositionally biased region" description="Low complexity" evidence="1">
    <location>
        <begin position="69"/>
        <end position="82"/>
    </location>
</feature>
<evidence type="ECO:0000256" key="1">
    <source>
        <dbReference type="SAM" id="MobiDB-lite"/>
    </source>
</evidence>